<dbReference type="PROSITE" id="PS50076">
    <property type="entry name" value="DNAJ_2"/>
    <property type="match status" value="1"/>
</dbReference>
<keyword evidence="1" id="KW-0175">Coiled coil</keyword>
<dbReference type="PANTHER" id="PTHR24074">
    <property type="entry name" value="CO-CHAPERONE PROTEIN DJLA"/>
    <property type="match status" value="1"/>
</dbReference>
<evidence type="ECO:0000313" key="4">
    <source>
        <dbReference type="EMBL" id="PQV62432.1"/>
    </source>
</evidence>
<dbReference type="Pfam" id="PF00226">
    <property type="entry name" value="DnaJ"/>
    <property type="match status" value="1"/>
</dbReference>
<proteinExistence type="predicted"/>
<dbReference type="AlphaFoldDB" id="A0A2S8SNQ8"/>
<dbReference type="Gene3D" id="1.10.287.110">
    <property type="entry name" value="DnaJ domain"/>
    <property type="match status" value="1"/>
</dbReference>
<dbReference type="InterPro" id="IPR036869">
    <property type="entry name" value="J_dom_sf"/>
</dbReference>
<feature type="compositionally biased region" description="Polar residues" evidence="2">
    <location>
        <begin position="84"/>
        <end position="98"/>
    </location>
</feature>
<accession>A0A2S8SNQ8</accession>
<evidence type="ECO:0000259" key="3">
    <source>
        <dbReference type="PROSITE" id="PS50076"/>
    </source>
</evidence>
<feature type="coiled-coil region" evidence="1">
    <location>
        <begin position="43"/>
        <end position="70"/>
    </location>
</feature>
<dbReference type="EMBL" id="NIGF01000036">
    <property type="protein sequence ID" value="PQV62432.1"/>
    <property type="molecule type" value="Genomic_DNA"/>
</dbReference>
<evidence type="ECO:0000256" key="2">
    <source>
        <dbReference type="SAM" id="MobiDB-lite"/>
    </source>
</evidence>
<evidence type="ECO:0000256" key="1">
    <source>
        <dbReference type="SAM" id="Coils"/>
    </source>
</evidence>
<feature type="compositionally biased region" description="Polar residues" evidence="2">
    <location>
        <begin position="124"/>
        <end position="133"/>
    </location>
</feature>
<evidence type="ECO:0000313" key="5">
    <source>
        <dbReference type="Proteomes" id="UP000237684"/>
    </source>
</evidence>
<feature type="region of interest" description="Disordered" evidence="2">
    <location>
        <begin position="71"/>
        <end position="133"/>
    </location>
</feature>
<organism evidence="4 5">
    <name type="scientific">Abditibacterium utsteinense</name>
    <dbReference type="NCBI Taxonomy" id="1960156"/>
    <lineage>
        <taxon>Bacteria</taxon>
        <taxon>Pseudomonadati</taxon>
        <taxon>Abditibacteriota</taxon>
        <taxon>Abditibacteriia</taxon>
        <taxon>Abditibacteriales</taxon>
        <taxon>Abditibacteriaceae</taxon>
        <taxon>Abditibacterium</taxon>
    </lineage>
</organism>
<feature type="region of interest" description="Disordered" evidence="2">
    <location>
        <begin position="203"/>
        <end position="227"/>
    </location>
</feature>
<comment type="caution">
    <text evidence="4">The sequence shown here is derived from an EMBL/GenBank/DDBJ whole genome shotgun (WGS) entry which is preliminary data.</text>
</comment>
<dbReference type="Proteomes" id="UP000237684">
    <property type="component" value="Unassembled WGS sequence"/>
</dbReference>
<feature type="compositionally biased region" description="Pro residues" evidence="2">
    <location>
        <begin position="108"/>
        <end position="121"/>
    </location>
</feature>
<dbReference type="PRINTS" id="PR00625">
    <property type="entry name" value="JDOMAIN"/>
</dbReference>
<dbReference type="InterPro" id="IPR001623">
    <property type="entry name" value="DnaJ_domain"/>
</dbReference>
<feature type="domain" description="J" evidence="3">
    <location>
        <begin position="5"/>
        <end position="73"/>
    </location>
</feature>
<gene>
    <name evidence="4" type="ORF">B1R32_1367</name>
</gene>
<dbReference type="OrthoDB" id="9779889at2"/>
<protein>
    <submittedName>
        <fullName evidence="4">DnaJ domain-containing protein</fullName>
    </submittedName>
</protein>
<dbReference type="InParanoid" id="A0A2S8SNQ8"/>
<dbReference type="RefSeq" id="WP_106381402.1">
    <property type="nucleotide sequence ID" value="NZ_NIGF01000036.1"/>
</dbReference>
<dbReference type="InterPro" id="IPR050817">
    <property type="entry name" value="DjlA_DnaK_co-chaperone"/>
</dbReference>
<sequence length="301" mass="33962">MKAHNHYEILGIALDATPAQIKLAFRQLAKKWHPDRHADDSTKNEATRQMQQINAANETLKDEIKRQKYDLRLARPSEIEAPRATSQPRPTSRRQAPTANPWRRATPRPQPAPRQTPPTPAPAKNSSAEQVTAQRYERANAAVKAHFDNLIRRYPSQKAKLLATLRWQMTKQDAAVRKGREAGQSETASLARWVLSAKRAANNRVEIPAPGPRDPNRPQPKTPLQTPLDEKVVASVRAYFEELTARNPLDKQPLRAALDWQLIRKKVEIAANIRAGQSEAGALSRWAEEARIAADKQIKKR</sequence>
<reference evidence="4 5" key="1">
    <citation type="journal article" date="2018" name="Syst. Appl. Microbiol.">
        <title>Abditibacterium utsteinense sp. nov., the first cultivated member of candidate phylum FBP, isolated from ice-free Antarctic soil samples.</title>
        <authorList>
            <person name="Tahon G."/>
            <person name="Tytgat B."/>
            <person name="Lebbe L."/>
            <person name="Carlier A."/>
            <person name="Willems A."/>
        </authorList>
    </citation>
    <scope>NUCLEOTIDE SEQUENCE [LARGE SCALE GENOMIC DNA]</scope>
    <source>
        <strain evidence="4 5">LMG 29911</strain>
    </source>
</reference>
<dbReference type="SMART" id="SM00271">
    <property type="entry name" value="DnaJ"/>
    <property type="match status" value="1"/>
</dbReference>
<feature type="compositionally biased region" description="Basic and acidic residues" evidence="2">
    <location>
        <begin position="71"/>
        <end position="81"/>
    </location>
</feature>
<keyword evidence="5" id="KW-1185">Reference proteome</keyword>
<feature type="compositionally biased region" description="Pro residues" evidence="2">
    <location>
        <begin position="209"/>
        <end position="221"/>
    </location>
</feature>
<dbReference type="SUPFAM" id="SSF46565">
    <property type="entry name" value="Chaperone J-domain"/>
    <property type="match status" value="1"/>
</dbReference>
<dbReference type="CDD" id="cd06257">
    <property type="entry name" value="DnaJ"/>
    <property type="match status" value="1"/>
</dbReference>
<name>A0A2S8SNQ8_9BACT</name>